<feature type="domain" description="Tyr recombinase" evidence="3">
    <location>
        <begin position="167"/>
        <end position="349"/>
    </location>
</feature>
<evidence type="ECO:0000256" key="1">
    <source>
        <dbReference type="ARBA" id="ARBA00023125"/>
    </source>
</evidence>
<dbReference type="Proteomes" id="UP000297706">
    <property type="component" value="Unassembled WGS sequence"/>
</dbReference>
<reference evidence="4 5" key="1">
    <citation type="submission" date="2018-02" db="EMBL/GenBank/DDBJ databases">
        <title>A novel lanthanide dependent methylotroph, Methylotenera sp. La3113.</title>
        <authorList>
            <person name="Lv H."/>
            <person name="Tani A."/>
        </authorList>
    </citation>
    <scope>NUCLEOTIDE SEQUENCE [LARGE SCALE GENOMIC DNA]</scope>
    <source>
        <strain evidence="4 5">La3113</strain>
    </source>
</reference>
<keyword evidence="1" id="KW-0238">DNA-binding</keyword>
<dbReference type="InterPro" id="IPR002104">
    <property type="entry name" value="Integrase_catalytic"/>
</dbReference>
<keyword evidence="2" id="KW-0233">DNA recombination</keyword>
<dbReference type="OrthoDB" id="662444at2"/>
<gene>
    <name evidence="4" type="ORF">C3Y98_04475</name>
</gene>
<name>A0A4Y9VSP8_9PROT</name>
<comment type="caution">
    <text evidence="4">The sequence shown here is derived from an EMBL/GenBank/DDBJ whole genome shotgun (WGS) entry which is preliminary data.</text>
</comment>
<dbReference type="Gene3D" id="1.10.150.130">
    <property type="match status" value="1"/>
</dbReference>
<dbReference type="Gene3D" id="1.10.443.10">
    <property type="entry name" value="Intergrase catalytic core"/>
    <property type="match status" value="1"/>
</dbReference>
<dbReference type="RefSeq" id="WP_135276914.1">
    <property type="nucleotide sequence ID" value="NZ_PQVH01000007.1"/>
</dbReference>
<sequence>MGRKSTVNSNLPPRMRARTQKSGVTYYYYDTGKKPRVEIPLGSDYILAVKKWAELHQEPTPVPAMPTIETVWNRYVQYELIKKPASTQKDYNKCIKQILKVFNNPPAPLDLIEPFHIRKYIDYRGKSAETRANRERSLISLLWNYARANGYTSKANPCTGITGFTEKKRDVYIADEVYAAVYACADQPTKDALDLSYLTAQRPADVIKMYQTDIQENKLIITQNKTGAKISINIIGELELVIKRIKARKETFKVHSLALIVDEHGKPLSQRAIWTRFDKARKQAAEDNPKLKAQIEEYQIRDLRAKGGTDKAVDQDDIRQAQKLLGHSSVVMTERYVREIRGQNVDPTK</sequence>
<dbReference type="Pfam" id="PF00589">
    <property type="entry name" value="Phage_integrase"/>
    <property type="match status" value="1"/>
</dbReference>
<proteinExistence type="predicted"/>
<dbReference type="GO" id="GO:0003677">
    <property type="term" value="F:DNA binding"/>
    <property type="evidence" value="ECO:0007669"/>
    <property type="project" value="UniProtKB-KW"/>
</dbReference>
<evidence type="ECO:0000256" key="2">
    <source>
        <dbReference type="ARBA" id="ARBA00023172"/>
    </source>
</evidence>
<dbReference type="InterPro" id="IPR011010">
    <property type="entry name" value="DNA_brk_join_enz"/>
</dbReference>
<dbReference type="InterPro" id="IPR010998">
    <property type="entry name" value="Integrase_recombinase_N"/>
</dbReference>
<dbReference type="EMBL" id="PQVH01000007">
    <property type="protein sequence ID" value="TFW72093.1"/>
    <property type="molecule type" value="Genomic_DNA"/>
</dbReference>
<keyword evidence="5" id="KW-1185">Reference proteome</keyword>
<dbReference type="InterPro" id="IPR013762">
    <property type="entry name" value="Integrase-like_cat_sf"/>
</dbReference>
<dbReference type="GO" id="GO:0006310">
    <property type="term" value="P:DNA recombination"/>
    <property type="evidence" value="ECO:0007669"/>
    <property type="project" value="UniProtKB-KW"/>
</dbReference>
<evidence type="ECO:0000259" key="3">
    <source>
        <dbReference type="PROSITE" id="PS51898"/>
    </source>
</evidence>
<protein>
    <submittedName>
        <fullName evidence="4">Integrase</fullName>
    </submittedName>
</protein>
<evidence type="ECO:0000313" key="4">
    <source>
        <dbReference type="EMBL" id="TFW72093.1"/>
    </source>
</evidence>
<dbReference type="SUPFAM" id="SSF56349">
    <property type="entry name" value="DNA breaking-rejoining enzymes"/>
    <property type="match status" value="1"/>
</dbReference>
<dbReference type="PROSITE" id="PS51898">
    <property type="entry name" value="TYR_RECOMBINASE"/>
    <property type="match status" value="1"/>
</dbReference>
<evidence type="ECO:0000313" key="5">
    <source>
        <dbReference type="Proteomes" id="UP000297706"/>
    </source>
</evidence>
<organism evidence="4 5">
    <name type="scientific">Methylotenera oryzisoli</name>
    <dbReference type="NCBI Taxonomy" id="2080758"/>
    <lineage>
        <taxon>Bacteria</taxon>
        <taxon>Pseudomonadati</taxon>
        <taxon>Pseudomonadota</taxon>
        <taxon>Betaproteobacteria</taxon>
        <taxon>Nitrosomonadales</taxon>
        <taxon>Methylophilaceae</taxon>
        <taxon>Methylotenera</taxon>
    </lineage>
</organism>
<dbReference type="AlphaFoldDB" id="A0A4Y9VSP8"/>
<dbReference type="GO" id="GO:0015074">
    <property type="term" value="P:DNA integration"/>
    <property type="evidence" value="ECO:0007669"/>
    <property type="project" value="InterPro"/>
</dbReference>
<accession>A0A4Y9VSP8</accession>